<proteinExistence type="predicted"/>
<dbReference type="Proteomes" id="UP000001631">
    <property type="component" value="Unassembled WGS sequence"/>
</dbReference>
<protein>
    <submittedName>
        <fullName evidence="1">Uncharacterized protein</fullName>
    </submittedName>
</protein>
<dbReference type="GeneID" id="69040280"/>
<keyword evidence="2" id="KW-1185">Reference proteome</keyword>
<gene>
    <name evidence="1" type="ORF">HCBG_07264</name>
</gene>
<dbReference type="InParanoid" id="C0NVT4"/>
<sequence length="102" mass="11730">MRLAITRAKVFHINSDWEGVFQCWTEAMQAVDKFTLTKGHTTRTILLSICDILRRQGQHELELKSRDQLATLEKLAGTGGSLYWISKWRICAQYGLWQGCLS</sequence>
<dbReference type="RefSeq" id="XP_045285104.1">
    <property type="nucleotide sequence ID" value="XM_045434313.1"/>
</dbReference>
<organism evidence="1 2">
    <name type="scientific">Ajellomyces capsulatus (strain G186AR / H82 / ATCC MYA-2454 / RMSCC 2432)</name>
    <name type="common">Darling's disease fungus</name>
    <name type="synonym">Histoplasma capsulatum</name>
    <dbReference type="NCBI Taxonomy" id="447093"/>
    <lineage>
        <taxon>Eukaryota</taxon>
        <taxon>Fungi</taxon>
        <taxon>Dikarya</taxon>
        <taxon>Ascomycota</taxon>
        <taxon>Pezizomycotina</taxon>
        <taxon>Eurotiomycetes</taxon>
        <taxon>Eurotiomycetidae</taxon>
        <taxon>Onygenales</taxon>
        <taxon>Ajellomycetaceae</taxon>
        <taxon>Histoplasma</taxon>
    </lineage>
</organism>
<reference evidence="1" key="1">
    <citation type="submission" date="2009-02" db="EMBL/GenBank/DDBJ databases">
        <title>The Genome Sequence of Ajellomyces capsulatus strain G186AR.</title>
        <authorList>
            <consortium name="The Broad Institute Genome Sequencing Platform"/>
            <person name="Champion M."/>
            <person name="Cuomo C."/>
            <person name="Ma L.-J."/>
            <person name="Henn M.R."/>
            <person name="Sil A."/>
            <person name="Goldman B."/>
            <person name="Young S.K."/>
            <person name="Kodira C.D."/>
            <person name="Zeng Q."/>
            <person name="Koehrsen M."/>
            <person name="Alvarado L."/>
            <person name="Berlin A."/>
            <person name="Borenstein D."/>
            <person name="Chen Z."/>
            <person name="Engels R."/>
            <person name="Freedman E."/>
            <person name="Gellesch M."/>
            <person name="Goldberg J."/>
            <person name="Griggs A."/>
            <person name="Gujja S."/>
            <person name="Heiman D."/>
            <person name="Hepburn T."/>
            <person name="Howarth C."/>
            <person name="Jen D."/>
            <person name="Larson L."/>
            <person name="Lewis B."/>
            <person name="Mehta T."/>
            <person name="Park D."/>
            <person name="Pearson M."/>
            <person name="Roberts A."/>
            <person name="Saif S."/>
            <person name="Shea T."/>
            <person name="Shenoy N."/>
            <person name="Sisk P."/>
            <person name="Stolte C."/>
            <person name="Sykes S."/>
            <person name="Walk T."/>
            <person name="White J."/>
            <person name="Yandava C."/>
            <person name="Klein B."/>
            <person name="McEwen J.G."/>
            <person name="Puccia R."/>
            <person name="Goldman G.H."/>
            <person name="Felipe M.S."/>
            <person name="Nino-Vega G."/>
            <person name="San-Blas G."/>
            <person name="Taylor J."/>
            <person name="Mendoza L."/>
            <person name="Galagan J."/>
            <person name="Nusbaum C."/>
            <person name="Birren B."/>
        </authorList>
    </citation>
    <scope>NUCLEOTIDE SEQUENCE</scope>
    <source>
        <strain evidence="1">G186AR</strain>
    </source>
</reference>
<dbReference type="HOGENOM" id="CLU_2276656_0_0_1"/>
<accession>C0NVT4</accession>
<dbReference type="AlphaFoldDB" id="C0NVT4"/>
<evidence type="ECO:0000313" key="1">
    <source>
        <dbReference type="EMBL" id="EEH04623.1"/>
    </source>
</evidence>
<dbReference type="EMBL" id="GG663373">
    <property type="protein sequence ID" value="EEH04623.1"/>
    <property type="molecule type" value="Genomic_DNA"/>
</dbReference>
<name>C0NVT4_AJECG</name>
<evidence type="ECO:0000313" key="2">
    <source>
        <dbReference type="Proteomes" id="UP000001631"/>
    </source>
</evidence>